<keyword evidence="3" id="KW-1185">Reference proteome</keyword>
<accession>A0A433D3A2</accession>
<dbReference type="OrthoDB" id="16717at2759"/>
<dbReference type="EMBL" id="RBNI01007467">
    <property type="protein sequence ID" value="RUP45314.1"/>
    <property type="molecule type" value="Genomic_DNA"/>
</dbReference>
<comment type="caution">
    <text evidence="2">The sequence shown here is derived from an EMBL/GenBank/DDBJ whole genome shotgun (WGS) entry which is preliminary data.</text>
</comment>
<feature type="compositionally biased region" description="Pro residues" evidence="1">
    <location>
        <begin position="1"/>
        <end position="13"/>
    </location>
</feature>
<evidence type="ECO:0000313" key="2">
    <source>
        <dbReference type="EMBL" id="RUP45314.1"/>
    </source>
</evidence>
<protein>
    <submittedName>
        <fullName evidence="2">Uncharacterized protein</fullName>
    </submittedName>
</protein>
<dbReference type="Proteomes" id="UP000268093">
    <property type="component" value="Unassembled WGS sequence"/>
</dbReference>
<proteinExistence type="predicted"/>
<evidence type="ECO:0000256" key="1">
    <source>
        <dbReference type="SAM" id="MobiDB-lite"/>
    </source>
</evidence>
<reference evidence="2 3" key="1">
    <citation type="journal article" date="2018" name="New Phytol.">
        <title>Phylogenomics of Endogonaceae and evolution of mycorrhizas within Mucoromycota.</title>
        <authorList>
            <person name="Chang Y."/>
            <person name="Desiro A."/>
            <person name="Na H."/>
            <person name="Sandor L."/>
            <person name="Lipzen A."/>
            <person name="Clum A."/>
            <person name="Barry K."/>
            <person name="Grigoriev I.V."/>
            <person name="Martin F.M."/>
            <person name="Stajich J.E."/>
            <person name="Smith M.E."/>
            <person name="Bonito G."/>
            <person name="Spatafora J.W."/>
        </authorList>
    </citation>
    <scope>NUCLEOTIDE SEQUENCE [LARGE SCALE GENOMIC DNA]</scope>
    <source>
        <strain evidence="2 3">GMNB39</strain>
    </source>
</reference>
<dbReference type="AlphaFoldDB" id="A0A433D3A2"/>
<feature type="region of interest" description="Disordered" evidence="1">
    <location>
        <begin position="1"/>
        <end position="54"/>
    </location>
</feature>
<organism evidence="2 3">
    <name type="scientific">Jimgerdemannia flammicorona</name>
    <dbReference type="NCBI Taxonomy" id="994334"/>
    <lineage>
        <taxon>Eukaryota</taxon>
        <taxon>Fungi</taxon>
        <taxon>Fungi incertae sedis</taxon>
        <taxon>Mucoromycota</taxon>
        <taxon>Mucoromycotina</taxon>
        <taxon>Endogonomycetes</taxon>
        <taxon>Endogonales</taxon>
        <taxon>Endogonaceae</taxon>
        <taxon>Jimgerdemannia</taxon>
    </lineage>
</organism>
<name>A0A433D3A2_9FUNG</name>
<evidence type="ECO:0000313" key="3">
    <source>
        <dbReference type="Proteomes" id="UP000268093"/>
    </source>
</evidence>
<gene>
    <name evidence="2" type="ORF">BC936DRAFT_148320</name>
</gene>
<sequence length="95" mass="10235">MATPVPQNPSQPDEPPDRGGGTRFRNGPPSQPGGGPQGPQRDGAGSGPGVPFSRMVFDGKRMRKAIQRRTVDYNHSVGKWIQNTISFAAMMSDTR</sequence>